<dbReference type="EMBL" id="BBSA01000001">
    <property type="protein sequence ID" value="GAM60233.1"/>
    <property type="molecule type" value="Genomic_DNA"/>
</dbReference>
<reference evidence="1 2" key="2">
    <citation type="submission" date="2015-01" db="EMBL/GenBank/DDBJ databases">
        <authorList>
            <consortium name="NBRP consortium"/>
            <person name="Sawabe T."/>
            <person name="Meirelles P."/>
            <person name="Feng G."/>
            <person name="Sayaka M."/>
            <person name="Hattori M."/>
            <person name="Ohkuma M."/>
        </authorList>
    </citation>
    <scope>NUCLEOTIDE SEQUENCE [LARGE SCALE GENOMIC DNA]</scope>
    <source>
        <strain evidence="1 2">JCM19232</strain>
    </source>
</reference>
<evidence type="ECO:0000313" key="1">
    <source>
        <dbReference type="EMBL" id="GAM60233.1"/>
    </source>
</evidence>
<comment type="caution">
    <text evidence="1">The sequence shown here is derived from an EMBL/GenBank/DDBJ whole genome shotgun (WGS) entry which is preliminary data.</text>
</comment>
<name>A0A0B8PAL7_9VIBR</name>
<evidence type="ECO:0000313" key="2">
    <source>
        <dbReference type="Proteomes" id="UP000031670"/>
    </source>
</evidence>
<dbReference type="Proteomes" id="UP000031670">
    <property type="component" value="Unassembled WGS sequence"/>
</dbReference>
<accession>A0A0B8PAL7</accession>
<organism evidence="1 2">
    <name type="scientific">Vibrio ishigakensis</name>
    <dbReference type="NCBI Taxonomy" id="1481914"/>
    <lineage>
        <taxon>Bacteria</taxon>
        <taxon>Pseudomonadati</taxon>
        <taxon>Pseudomonadota</taxon>
        <taxon>Gammaproteobacteria</taxon>
        <taxon>Vibrionales</taxon>
        <taxon>Vibrionaceae</taxon>
        <taxon>Vibrio</taxon>
    </lineage>
</organism>
<reference evidence="1 2" key="1">
    <citation type="submission" date="2015-01" db="EMBL/GenBank/DDBJ databases">
        <title>Vibrio sp. C5 JCM 19232 whole genome shotgun sequence.</title>
        <authorList>
            <person name="Sawabe T."/>
            <person name="Meirelles P."/>
            <person name="Feng G."/>
            <person name="Sayaka M."/>
            <person name="Hattori M."/>
            <person name="Ohkuma M."/>
        </authorList>
    </citation>
    <scope>NUCLEOTIDE SEQUENCE [LARGE SCALE GENOMIC DNA]</scope>
    <source>
        <strain evidence="1 2">JCM19232</strain>
    </source>
</reference>
<gene>
    <name evidence="1" type="ORF">JCM19232_566</name>
</gene>
<dbReference type="AlphaFoldDB" id="A0A0B8PAL7"/>
<protein>
    <submittedName>
        <fullName evidence="1">Uncharacterized protein</fullName>
    </submittedName>
</protein>
<proteinExistence type="predicted"/>
<sequence length="40" mass="4226">MSLTSEGEAFLVHAKSIVEQVELAKASVGVNSDKPQGVLR</sequence>